<feature type="repeat" description="ANK" evidence="3">
    <location>
        <begin position="430"/>
        <end position="466"/>
    </location>
</feature>
<dbReference type="SUPFAM" id="SSF48403">
    <property type="entry name" value="Ankyrin repeat"/>
    <property type="match status" value="2"/>
</dbReference>
<reference evidence="6" key="1">
    <citation type="submission" date="2010-12" db="EMBL/GenBank/DDBJ databases">
        <title>Complete sequence of Desulfovibrio aespoeensis Aspo-2.</title>
        <authorList>
            <consortium name="US DOE Joint Genome Institute"/>
            <person name="Lucas S."/>
            <person name="Copeland A."/>
            <person name="Lapidus A."/>
            <person name="Cheng J.-F."/>
            <person name="Goodwin L."/>
            <person name="Pitluck S."/>
            <person name="Chertkov O."/>
            <person name="Misra M."/>
            <person name="Detter J.C."/>
            <person name="Han C."/>
            <person name="Tapia R."/>
            <person name="Land M."/>
            <person name="Hauser L."/>
            <person name="Kyrpides N."/>
            <person name="Ivanova N."/>
            <person name="Ovchinnikova G."/>
            <person name="Pedersen K."/>
            <person name="Jagevall S."/>
            <person name="Hazen T."/>
            <person name="Woyke T."/>
        </authorList>
    </citation>
    <scope>NUCLEOTIDE SEQUENCE [LARGE SCALE GENOMIC DNA]</scope>
    <source>
        <strain evidence="6">ATCC 700646 / DSM 10631 / Aspo-2</strain>
    </source>
</reference>
<feature type="repeat" description="ANK" evidence="3">
    <location>
        <begin position="143"/>
        <end position="175"/>
    </location>
</feature>
<dbReference type="eggNOG" id="COG0666">
    <property type="taxonomic scope" value="Bacteria"/>
</dbReference>
<dbReference type="InterPro" id="IPR002110">
    <property type="entry name" value="Ankyrin_rpt"/>
</dbReference>
<dbReference type="KEGG" id="das:Daes_2114"/>
<dbReference type="SMART" id="SM00248">
    <property type="entry name" value="ANK"/>
    <property type="match status" value="13"/>
</dbReference>
<organism evidence="5 6">
    <name type="scientific">Pseudodesulfovibrio aespoeensis (strain ATCC 700646 / DSM 10631 / Aspo-2)</name>
    <name type="common">Desulfovibrio aespoeensis</name>
    <dbReference type="NCBI Taxonomy" id="643562"/>
    <lineage>
        <taxon>Bacteria</taxon>
        <taxon>Pseudomonadati</taxon>
        <taxon>Thermodesulfobacteriota</taxon>
        <taxon>Desulfovibrionia</taxon>
        <taxon>Desulfovibrionales</taxon>
        <taxon>Desulfovibrionaceae</taxon>
    </lineage>
</organism>
<dbReference type="PANTHER" id="PTHR24126">
    <property type="entry name" value="ANKYRIN REPEAT, PH AND SEC7 DOMAIN CONTAINING PROTEIN SECG-RELATED"/>
    <property type="match status" value="1"/>
</dbReference>
<reference evidence="5 6" key="2">
    <citation type="journal article" date="2014" name="Genome Announc.">
        <title>Complete Genome Sequence of the Subsurface, Mesophilic Sulfate-Reducing Bacterium Desulfovibrio aespoeensis Aspo-2.</title>
        <authorList>
            <person name="Pedersen K."/>
            <person name="Bengtsson A."/>
            <person name="Edlund J."/>
            <person name="Rabe L."/>
            <person name="Hazen T."/>
            <person name="Chakraborty R."/>
            <person name="Goodwin L."/>
            <person name="Shapiro N."/>
        </authorList>
    </citation>
    <scope>NUCLEOTIDE SEQUENCE [LARGE SCALE GENOMIC DNA]</scope>
    <source>
        <strain evidence="6">ATCC 700646 / DSM 10631 / Aspo-2</strain>
    </source>
</reference>
<name>E6VS75_PSEA9</name>
<dbReference type="Gene3D" id="1.25.40.20">
    <property type="entry name" value="Ankyrin repeat-containing domain"/>
    <property type="match status" value="6"/>
</dbReference>
<dbReference type="Proteomes" id="UP000002191">
    <property type="component" value="Chromosome"/>
</dbReference>
<protein>
    <submittedName>
        <fullName evidence="5">Ankyrin</fullName>
    </submittedName>
</protein>
<feature type="chain" id="PRO_5003211266" evidence="4">
    <location>
        <begin position="26"/>
        <end position="637"/>
    </location>
</feature>
<dbReference type="PROSITE" id="PS50088">
    <property type="entry name" value="ANK_REPEAT"/>
    <property type="match status" value="9"/>
</dbReference>
<sequence length="637" mass="68474" precursor="true">MRVKAVFQIAVVAFWVLSTSVPALAYSENAPWPPLYEAIYRNDLAKARDAIGRGADINAIYDRDSMLCWALRSQNPDITRLILQSPGVDVNKRSVSYDAWGDWERTPLILASHTGQADIVAILLRMGAKVNAKDQTDSTPESRGNTALIKAAQRDHADVIQVLVTQGKGIDINARTKDGESSLWFISEYEDLETLKFLHTHGATINTADNSGKSVLTTVFLHKKREVLDYLVANGADINHVDNGGSTTLMTAISSLGGDDSKTIFKFMEKFITFKPQLDLQKIGQNGGGMAALHLASQFGFVDAAKLLLDNGAAIDLEGLATGGTPLHYAAGANQVAAAKYLIKCKAKLDIFDKSGSTALMLAVHQAHADMVKTLVDAGAEINVKSPVNVLVTPLVAAATNPDPFKNKDSLAIIKHLLSGPGNVDFQAANGWTALMAAAQQSNTGQGYERAALLISKGANLDMVNDKGETALMLAAGAGNQKLVKLLMEKGADAQKTNGAGETVMSYANRAGNTGSVSLLESQGVKPEAPIVRKSVIVDALLGTWKGFQDGMPQAVYTVVLNKNGTFDFNSKLTPEIMKQFPKGTMKETIAAQKGTYTFNGDTMIWNPVNAPPTSMKWQLEKGMLIIDNKIRLKKTK</sequence>
<feature type="repeat" description="ANK" evidence="3">
    <location>
        <begin position="103"/>
        <end position="135"/>
    </location>
</feature>
<keyword evidence="6" id="KW-1185">Reference proteome</keyword>
<evidence type="ECO:0000256" key="3">
    <source>
        <dbReference type="PROSITE-ProRule" id="PRU00023"/>
    </source>
</evidence>
<dbReference type="Pfam" id="PF12796">
    <property type="entry name" value="Ank_2"/>
    <property type="match status" value="4"/>
</dbReference>
<feature type="repeat" description="ANK" evidence="3">
    <location>
        <begin position="178"/>
        <end position="210"/>
    </location>
</feature>
<feature type="repeat" description="ANK" evidence="3">
    <location>
        <begin position="355"/>
        <end position="387"/>
    </location>
</feature>
<feature type="signal peptide" evidence="4">
    <location>
        <begin position="1"/>
        <end position="25"/>
    </location>
</feature>
<evidence type="ECO:0000256" key="4">
    <source>
        <dbReference type="SAM" id="SignalP"/>
    </source>
</evidence>
<dbReference type="RefSeq" id="WP_013515032.1">
    <property type="nucleotide sequence ID" value="NC_014844.1"/>
</dbReference>
<evidence type="ECO:0000313" key="5">
    <source>
        <dbReference type="EMBL" id="ADU63120.1"/>
    </source>
</evidence>
<dbReference type="PANTHER" id="PTHR24126:SF14">
    <property type="entry name" value="ANK_REP_REGION DOMAIN-CONTAINING PROTEIN"/>
    <property type="match status" value="1"/>
</dbReference>
<evidence type="ECO:0000313" key="6">
    <source>
        <dbReference type="Proteomes" id="UP000002191"/>
    </source>
</evidence>
<keyword evidence="1" id="KW-0677">Repeat</keyword>
<keyword evidence="2 3" id="KW-0040">ANK repeat</keyword>
<dbReference type="PRINTS" id="PR01415">
    <property type="entry name" value="ANKYRIN"/>
</dbReference>
<feature type="repeat" description="ANK" evidence="3">
    <location>
        <begin position="288"/>
        <end position="320"/>
    </location>
</feature>
<proteinExistence type="predicted"/>
<feature type="repeat" description="ANK" evidence="3">
    <location>
        <begin position="467"/>
        <end position="499"/>
    </location>
</feature>
<dbReference type="AlphaFoldDB" id="E6VS75"/>
<keyword evidence="4" id="KW-0732">Signal</keyword>
<gene>
    <name evidence="5" type="ordered locus">Daes_2114</name>
</gene>
<dbReference type="EMBL" id="CP002431">
    <property type="protein sequence ID" value="ADU63120.1"/>
    <property type="molecule type" value="Genomic_DNA"/>
</dbReference>
<accession>E6VS75</accession>
<evidence type="ECO:0000256" key="1">
    <source>
        <dbReference type="ARBA" id="ARBA00022737"/>
    </source>
</evidence>
<dbReference type="InterPro" id="IPR036770">
    <property type="entry name" value="Ankyrin_rpt-contain_sf"/>
</dbReference>
<dbReference type="STRING" id="643562.Daes_2114"/>
<dbReference type="HOGENOM" id="CLU_429453_0_0_7"/>
<dbReference type="PROSITE" id="PS50297">
    <property type="entry name" value="ANK_REP_REGION"/>
    <property type="match status" value="6"/>
</dbReference>
<evidence type="ECO:0000256" key="2">
    <source>
        <dbReference type="ARBA" id="ARBA00023043"/>
    </source>
</evidence>
<feature type="repeat" description="ANK" evidence="3">
    <location>
        <begin position="322"/>
        <end position="354"/>
    </location>
</feature>
<feature type="repeat" description="ANK" evidence="3">
    <location>
        <begin position="211"/>
        <end position="243"/>
    </location>
</feature>